<dbReference type="InterPro" id="IPR003877">
    <property type="entry name" value="SPRY_dom"/>
</dbReference>
<reference evidence="5 6" key="1">
    <citation type="journal article" date="2015" name="Genome Biol. Evol.">
        <title>Comparative Genomics of a Bacterivorous Green Alga Reveals Evolutionary Causalities and Consequences of Phago-Mixotrophic Mode of Nutrition.</title>
        <authorList>
            <person name="Burns J.A."/>
            <person name="Paasch A."/>
            <person name="Narechania A."/>
            <person name="Kim E."/>
        </authorList>
    </citation>
    <scope>NUCLEOTIDE SEQUENCE [LARGE SCALE GENOMIC DNA]</scope>
    <source>
        <strain evidence="5 6">PLY_AMNH</strain>
    </source>
</reference>
<dbReference type="GO" id="GO:0000976">
    <property type="term" value="F:transcription cis-regulatory region binding"/>
    <property type="evidence" value="ECO:0007669"/>
    <property type="project" value="TreeGrafter"/>
</dbReference>
<dbReference type="InterPro" id="IPR037353">
    <property type="entry name" value="ASH2"/>
</dbReference>
<feature type="domain" description="B30.2/SPRY" evidence="4">
    <location>
        <begin position="158"/>
        <end position="338"/>
    </location>
</feature>
<dbReference type="SUPFAM" id="SSF63763">
    <property type="entry name" value="SAND domain-like"/>
    <property type="match status" value="1"/>
</dbReference>
<evidence type="ECO:0000256" key="3">
    <source>
        <dbReference type="SAM" id="MobiDB-lite"/>
    </source>
</evidence>
<evidence type="ECO:0000256" key="1">
    <source>
        <dbReference type="ARBA" id="ARBA00004123"/>
    </source>
</evidence>
<dbReference type="Gene3D" id="2.60.120.920">
    <property type="match status" value="1"/>
</dbReference>
<accession>A0AAE0FR05</accession>
<evidence type="ECO:0000256" key="2">
    <source>
        <dbReference type="ARBA" id="ARBA00023242"/>
    </source>
</evidence>
<dbReference type="CDD" id="cd12872">
    <property type="entry name" value="SPRY_Ash2"/>
    <property type="match status" value="1"/>
</dbReference>
<comment type="subcellular location">
    <subcellularLocation>
        <location evidence="1">Nucleus</location>
    </subcellularLocation>
</comment>
<dbReference type="InterPro" id="IPR001870">
    <property type="entry name" value="B30.2/SPRY"/>
</dbReference>
<feature type="compositionally biased region" description="Basic residues" evidence="3">
    <location>
        <begin position="123"/>
        <end position="135"/>
    </location>
</feature>
<dbReference type="FunFam" id="2.60.120.920:FF:000043">
    <property type="entry name" value="Protein TRAUCO"/>
    <property type="match status" value="1"/>
</dbReference>
<dbReference type="PROSITE" id="PS50188">
    <property type="entry name" value="B302_SPRY"/>
    <property type="match status" value="1"/>
</dbReference>
<feature type="compositionally biased region" description="Basic and acidic residues" evidence="3">
    <location>
        <begin position="140"/>
        <end position="151"/>
    </location>
</feature>
<organism evidence="5 6">
    <name type="scientific">Cymbomonas tetramitiformis</name>
    <dbReference type="NCBI Taxonomy" id="36881"/>
    <lineage>
        <taxon>Eukaryota</taxon>
        <taxon>Viridiplantae</taxon>
        <taxon>Chlorophyta</taxon>
        <taxon>Pyramimonadophyceae</taxon>
        <taxon>Pyramimonadales</taxon>
        <taxon>Pyramimonadaceae</taxon>
        <taxon>Cymbomonas</taxon>
    </lineage>
</organism>
<dbReference type="InterPro" id="IPR000770">
    <property type="entry name" value="SAND_dom"/>
</dbReference>
<protein>
    <recommendedName>
        <fullName evidence="4">B30.2/SPRY domain-containing protein</fullName>
    </recommendedName>
</protein>
<dbReference type="SMART" id="SM00449">
    <property type="entry name" value="SPRY"/>
    <property type="match status" value="1"/>
</dbReference>
<proteinExistence type="predicted"/>
<dbReference type="Pfam" id="PF01342">
    <property type="entry name" value="SAND"/>
    <property type="match status" value="1"/>
</dbReference>
<dbReference type="PANTHER" id="PTHR10598">
    <property type="entry name" value="SET1/ASH2 HISTONE METHYLTRANSFERASE COMPLEX SUBUNIT ASH2"/>
    <property type="match status" value="1"/>
</dbReference>
<name>A0AAE0FR05_9CHLO</name>
<feature type="region of interest" description="Disordered" evidence="3">
    <location>
        <begin position="123"/>
        <end position="151"/>
    </location>
</feature>
<dbReference type="AlphaFoldDB" id="A0AAE0FR05"/>
<dbReference type="GO" id="GO:0048188">
    <property type="term" value="C:Set1C/COMPASS complex"/>
    <property type="evidence" value="ECO:0007669"/>
    <property type="project" value="InterPro"/>
</dbReference>
<dbReference type="InterPro" id="IPR010919">
    <property type="entry name" value="SAND-like_dom_sf"/>
</dbReference>
<evidence type="ECO:0000313" key="6">
    <source>
        <dbReference type="Proteomes" id="UP001190700"/>
    </source>
</evidence>
<dbReference type="Pfam" id="PF00622">
    <property type="entry name" value="SPRY"/>
    <property type="match status" value="1"/>
</dbReference>
<gene>
    <name evidence="5" type="ORF">CYMTET_26971</name>
</gene>
<dbReference type="Proteomes" id="UP001190700">
    <property type="component" value="Unassembled WGS sequence"/>
</dbReference>
<evidence type="ECO:0000313" key="5">
    <source>
        <dbReference type="EMBL" id="KAK3264279.1"/>
    </source>
</evidence>
<comment type="caution">
    <text evidence="5">The sequence shown here is derived from an EMBL/GenBank/DDBJ whole genome shotgun (WGS) entry which is preliminary data.</text>
</comment>
<dbReference type="InterPro" id="IPR013320">
    <property type="entry name" value="ConA-like_dom_sf"/>
</dbReference>
<dbReference type="EMBL" id="LGRX02014669">
    <property type="protein sequence ID" value="KAK3264279.1"/>
    <property type="molecule type" value="Genomic_DNA"/>
</dbReference>
<dbReference type="Gene3D" id="3.10.390.10">
    <property type="entry name" value="SAND domain-like"/>
    <property type="match status" value="1"/>
</dbReference>
<feature type="non-terminal residue" evidence="5">
    <location>
        <position position="394"/>
    </location>
</feature>
<sequence length="394" mass="44532">MSSPAKRIEICCGETDGWFYPEELRVVCMQTGESFSPQDFEAYSGKASCKNWRRSLKEKTSRMAIKDWMERSVYLSRNFRSSNPQSPSDDDTQIFGHPTKARTEDILRLGKVPGRALLKPKSHTKRFAKKMRKGGQRSSSSHEVEPMPKESQEYMVLTKLKRGSSEANLRALERQGPVQLSKIQRAGLMWVSPDGLTVSSRKGYRMIRATRAVTQGAWFYEAKIDFLGSSGHVRIGWSTAQGELNAPVGFDRWSYGYHDIQGAKVHRAERTSYGEPFKEGDVIGIYIYLPPTEHVIKEYDDLPQELVRWKGKLYAATPVVTTHESNNLSQPLPGSLIQFYKNGRTAGEAFRDINEGAYYPAVSLYTNPTEQEAPAEVTFNFSQNVAFPMNVDNA</sequence>
<keyword evidence="2" id="KW-0539">Nucleus</keyword>
<keyword evidence="6" id="KW-1185">Reference proteome</keyword>
<dbReference type="InterPro" id="IPR043136">
    <property type="entry name" value="B30.2/SPRY_sf"/>
</dbReference>
<dbReference type="PANTHER" id="PTHR10598:SF0">
    <property type="entry name" value="SET1_ASH2 HISTONE METHYLTRANSFERASE COMPLEX SUBUNIT ASH2"/>
    <property type="match status" value="1"/>
</dbReference>
<dbReference type="SUPFAM" id="SSF49899">
    <property type="entry name" value="Concanavalin A-like lectins/glucanases"/>
    <property type="match status" value="1"/>
</dbReference>
<evidence type="ECO:0000259" key="4">
    <source>
        <dbReference type="PROSITE" id="PS50188"/>
    </source>
</evidence>